<evidence type="ECO:0000313" key="4">
    <source>
        <dbReference type="Proteomes" id="UP000094565"/>
    </source>
</evidence>
<proteinExistence type="predicted"/>
<gene>
    <name evidence="3" type="ORF">ATY40_BA7502958</name>
</gene>
<sequence>MSFRIVWLVFLWFMVSAELPNDDDRESPTQILESDSLDAAVQKLRQIYWQQVGTYNSSLINVFSTIDSEQLEVLEPSTELYGQLNEKFHLDKFFEQQDDPVPTWKDGLPELGDWESHNENDGPDEGEEVSASGLELPSSETIDFVFRNVMKYGSIVLMPNGEVEILDPEQLAPESYAGEIIRRDKDNFAKICRYKRVSDFDIRSVQEILQVYPFFCETHIRSLMGWGYTTATYKYRMYDRAVRQNNVDLKQLRKKIIQDYPDVIFPPSLKVNKRLRHYCSSNSSWPYTTAQLELSHVVARLRERSFYYNTCQGLPSFQDKQMSKEKVAIFARDGNISCLHGKTSQEICPRNNTNTHVNVPECLEQRGLDWSVSEDYFRANPPRHLTHRIPSKSYYQATRNLL</sequence>
<protein>
    <submittedName>
        <fullName evidence="3">BA75_02958T0</fullName>
    </submittedName>
</protein>
<evidence type="ECO:0000256" key="1">
    <source>
        <dbReference type="SAM" id="MobiDB-lite"/>
    </source>
</evidence>
<feature type="chain" id="PRO_5008539414" evidence="2">
    <location>
        <begin position="18"/>
        <end position="402"/>
    </location>
</feature>
<dbReference type="OrthoDB" id="10364476at2759"/>
<evidence type="ECO:0000313" key="3">
    <source>
        <dbReference type="EMBL" id="ANZ76279.1"/>
    </source>
</evidence>
<dbReference type="Proteomes" id="UP000094565">
    <property type="component" value="Chromosome 2"/>
</dbReference>
<accession>A0A1B2JDY9</accession>
<name>A0A1B2JDY9_PICPA</name>
<reference evidence="3 4" key="1">
    <citation type="submission" date="2016-02" db="EMBL/GenBank/DDBJ databases">
        <title>Comparative genomic and transcriptomic foundation for Pichia pastoris.</title>
        <authorList>
            <person name="Love K.R."/>
            <person name="Shah K.A."/>
            <person name="Whittaker C.A."/>
            <person name="Wu J."/>
            <person name="Bartlett M.C."/>
            <person name="Ma D."/>
            <person name="Leeson R.L."/>
            <person name="Priest M."/>
            <person name="Young S.K."/>
            <person name="Love J.C."/>
        </authorList>
    </citation>
    <scope>NUCLEOTIDE SEQUENCE [LARGE SCALE GENOMIC DNA]</scope>
    <source>
        <strain evidence="3 4">ATCC 28485</strain>
    </source>
</reference>
<keyword evidence="4" id="KW-1185">Reference proteome</keyword>
<evidence type="ECO:0000256" key="2">
    <source>
        <dbReference type="SAM" id="SignalP"/>
    </source>
</evidence>
<feature type="signal peptide" evidence="2">
    <location>
        <begin position="1"/>
        <end position="17"/>
    </location>
</feature>
<dbReference type="EMBL" id="CP014585">
    <property type="protein sequence ID" value="ANZ76279.1"/>
    <property type="molecule type" value="Genomic_DNA"/>
</dbReference>
<feature type="region of interest" description="Disordered" evidence="1">
    <location>
        <begin position="104"/>
        <end position="133"/>
    </location>
</feature>
<keyword evidence="2" id="KW-0732">Signal</keyword>
<dbReference type="AlphaFoldDB" id="A0A1B2JDY9"/>
<organism evidence="3 4">
    <name type="scientific">Komagataella pastoris</name>
    <name type="common">Yeast</name>
    <name type="synonym">Pichia pastoris</name>
    <dbReference type="NCBI Taxonomy" id="4922"/>
    <lineage>
        <taxon>Eukaryota</taxon>
        <taxon>Fungi</taxon>
        <taxon>Dikarya</taxon>
        <taxon>Ascomycota</taxon>
        <taxon>Saccharomycotina</taxon>
        <taxon>Pichiomycetes</taxon>
        <taxon>Pichiales</taxon>
        <taxon>Pichiaceae</taxon>
        <taxon>Komagataella</taxon>
    </lineage>
</organism>